<evidence type="ECO:0000259" key="4">
    <source>
        <dbReference type="PROSITE" id="PS52004"/>
    </source>
</evidence>
<dbReference type="InterPro" id="IPR016039">
    <property type="entry name" value="Thiolase-like"/>
</dbReference>
<dbReference type="PANTHER" id="PTHR11712">
    <property type="entry name" value="POLYKETIDE SYNTHASE-RELATED"/>
    <property type="match status" value="1"/>
</dbReference>
<evidence type="ECO:0000313" key="6">
    <source>
        <dbReference type="Proteomes" id="UP001501508"/>
    </source>
</evidence>
<sequence length="400" mass="42729">MIQVLITGLGIVSPLGMGTSQNRAALSRGQHGLSRADFFESRYTGDFYFGEVKQSDGALRAHLGPGSFENFTRTCMLAYLAFSEAVADAGISRELLSRPDTGLISASTVGGMCYTDQLYQDANDLGEASPYLQSYAASAHTRHLAAHFGIHGFSDTINTACSSSANAIALGYRLIRSGRMKRVIVGGADSLAKYTVNGFNSLRILSESLCVPFDERRDGLNLGEGAAYLVLEAGPEVQGKSHYGQVLGYGNSNDAYHASAISPEATGVVSSIGRALKSAGIAPGEIDYVNMHGTGTINNDEMELLGMQKVFGRLPYFSSTKSYTGHTLGAAGAIEAVYSLLSLNYNEIYPNLRFEQPVERFGLVPVKDFMQTGGMRNILSNSFGFSGNCTSLVFGLRNGN</sequence>
<reference evidence="6" key="1">
    <citation type="journal article" date="2019" name="Int. J. Syst. Evol. Microbiol.">
        <title>The Global Catalogue of Microorganisms (GCM) 10K type strain sequencing project: providing services to taxonomists for standard genome sequencing and annotation.</title>
        <authorList>
            <consortium name="The Broad Institute Genomics Platform"/>
            <consortium name="The Broad Institute Genome Sequencing Center for Infectious Disease"/>
            <person name="Wu L."/>
            <person name="Ma J."/>
        </authorList>
    </citation>
    <scope>NUCLEOTIDE SEQUENCE [LARGE SCALE GENOMIC DNA]</scope>
    <source>
        <strain evidence="6">JCM 31920</strain>
    </source>
</reference>
<dbReference type="SMART" id="SM00825">
    <property type="entry name" value="PKS_KS"/>
    <property type="match status" value="1"/>
</dbReference>
<dbReference type="InterPro" id="IPR014030">
    <property type="entry name" value="Ketoacyl_synth_N"/>
</dbReference>
<gene>
    <name evidence="5" type="ORF">GCM10023091_10620</name>
</gene>
<name>A0ABP8LUR1_9BACT</name>
<dbReference type="Pfam" id="PF02801">
    <property type="entry name" value="Ketoacyl-synt_C"/>
    <property type="match status" value="1"/>
</dbReference>
<dbReference type="SUPFAM" id="SSF53901">
    <property type="entry name" value="Thiolase-like"/>
    <property type="match status" value="1"/>
</dbReference>
<dbReference type="InterPro" id="IPR014031">
    <property type="entry name" value="Ketoacyl_synth_C"/>
</dbReference>
<dbReference type="RefSeq" id="WP_345027039.1">
    <property type="nucleotide sequence ID" value="NZ_BAABEY010000011.1"/>
</dbReference>
<protein>
    <submittedName>
        <fullName evidence="5">Beta-ketoacyl-[acyl-carrier-protein] synthase family protein</fullName>
    </submittedName>
</protein>
<dbReference type="PROSITE" id="PS00606">
    <property type="entry name" value="KS3_1"/>
    <property type="match status" value="1"/>
</dbReference>
<dbReference type="InterPro" id="IPR018201">
    <property type="entry name" value="Ketoacyl_synth_AS"/>
</dbReference>
<dbReference type="InterPro" id="IPR020841">
    <property type="entry name" value="PKS_Beta-ketoAc_synthase_dom"/>
</dbReference>
<dbReference type="Pfam" id="PF00109">
    <property type="entry name" value="ketoacyl-synt"/>
    <property type="match status" value="1"/>
</dbReference>
<evidence type="ECO:0000256" key="2">
    <source>
        <dbReference type="ARBA" id="ARBA00022679"/>
    </source>
</evidence>
<evidence type="ECO:0000313" key="5">
    <source>
        <dbReference type="EMBL" id="GAA4434950.1"/>
    </source>
</evidence>
<comment type="caution">
    <text evidence="5">The sequence shown here is derived from an EMBL/GenBank/DDBJ whole genome shotgun (WGS) entry which is preliminary data.</text>
</comment>
<dbReference type="InterPro" id="IPR000794">
    <property type="entry name" value="Beta-ketoacyl_synthase"/>
</dbReference>
<dbReference type="PROSITE" id="PS52004">
    <property type="entry name" value="KS3_2"/>
    <property type="match status" value="1"/>
</dbReference>
<dbReference type="Gene3D" id="3.40.47.10">
    <property type="match status" value="1"/>
</dbReference>
<accession>A0ABP8LUR1</accession>
<dbReference type="PANTHER" id="PTHR11712:SF336">
    <property type="entry name" value="3-OXOACYL-[ACYL-CARRIER-PROTEIN] SYNTHASE, MITOCHONDRIAL"/>
    <property type="match status" value="1"/>
</dbReference>
<keyword evidence="2 3" id="KW-0808">Transferase</keyword>
<keyword evidence="6" id="KW-1185">Reference proteome</keyword>
<evidence type="ECO:0000256" key="3">
    <source>
        <dbReference type="RuleBase" id="RU003694"/>
    </source>
</evidence>
<evidence type="ECO:0000256" key="1">
    <source>
        <dbReference type="ARBA" id="ARBA00008467"/>
    </source>
</evidence>
<dbReference type="EMBL" id="BAABEY010000011">
    <property type="protein sequence ID" value="GAA4434950.1"/>
    <property type="molecule type" value="Genomic_DNA"/>
</dbReference>
<feature type="domain" description="Ketosynthase family 3 (KS3)" evidence="4">
    <location>
        <begin position="1"/>
        <end position="396"/>
    </location>
</feature>
<comment type="similarity">
    <text evidence="1 3">Belongs to the thiolase-like superfamily. Beta-ketoacyl-ACP synthases family.</text>
</comment>
<dbReference type="CDD" id="cd00834">
    <property type="entry name" value="KAS_I_II"/>
    <property type="match status" value="1"/>
</dbReference>
<proteinExistence type="inferred from homology"/>
<organism evidence="5 6">
    <name type="scientific">Ravibacter arvi</name>
    <dbReference type="NCBI Taxonomy" id="2051041"/>
    <lineage>
        <taxon>Bacteria</taxon>
        <taxon>Pseudomonadati</taxon>
        <taxon>Bacteroidota</taxon>
        <taxon>Cytophagia</taxon>
        <taxon>Cytophagales</taxon>
        <taxon>Spirosomataceae</taxon>
        <taxon>Ravibacter</taxon>
    </lineage>
</organism>
<dbReference type="Proteomes" id="UP001501508">
    <property type="component" value="Unassembled WGS sequence"/>
</dbReference>